<evidence type="ECO:0000313" key="4">
    <source>
        <dbReference type="EMBL" id="KAL2516051.1"/>
    </source>
</evidence>
<sequence>MLLHELITTQVLGDRFQIRVLGAIFSKRSQEIPKSGSKFQGLGPTSFNLRCKSQEPSNFLPGVLPSTETPVHHSPSSTLSHTPKSNLITIANVIPPYQFSVKNQVPNLNPYPRPSVNITQTQSGLKRKATDCNVQFLTGPLPPAHNSNITMNLSCCVCQVSCSSAYTLWQHVEGCNHQAKLKWMQLNKSGEKQREHDQPRCDVCQILCMSKKSLDMHLIGKKHKAKLQKLELARKNNGEKGMKILWCELCQVPCMNKNCFKSHLKGKKHTARVYAVEKKMKLNNLGRAQIKETRKACQETMV</sequence>
<evidence type="ECO:0000313" key="5">
    <source>
        <dbReference type="Proteomes" id="UP001604277"/>
    </source>
</evidence>
<dbReference type="PANTHER" id="PTHR47487:SF8">
    <property type="entry name" value="OS08G0270900 PROTEIN"/>
    <property type="match status" value="1"/>
</dbReference>
<reference evidence="5" key="1">
    <citation type="submission" date="2024-07" db="EMBL/GenBank/DDBJ databases">
        <title>Two chromosome-level genome assemblies of Korean endemic species Abeliophyllum distichum and Forsythia ovata (Oleaceae).</title>
        <authorList>
            <person name="Jang H."/>
        </authorList>
    </citation>
    <scope>NUCLEOTIDE SEQUENCE [LARGE SCALE GENOMIC DNA]</scope>
</reference>
<dbReference type="InterPro" id="IPR013087">
    <property type="entry name" value="Znf_C2H2_type"/>
</dbReference>
<feature type="domain" description="C2H2-type" evidence="2">
    <location>
        <begin position="153"/>
        <end position="177"/>
    </location>
</feature>
<evidence type="ECO:0000259" key="3">
    <source>
        <dbReference type="SMART" id="SM00451"/>
    </source>
</evidence>
<dbReference type="EMBL" id="JBFOLJ010000008">
    <property type="protein sequence ID" value="KAL2516051.1"/>
    <property type="molecule type" value="Genomic_DNA"/>
</dbReference>
<feature type="compositionally biased region" description="Low complexity" evidence="1">
    <location>
        <begin position="72"/>
        <end position="83"/>
    </location>
</feature>
<dbReference type="AlphaFoldDB" id="A0ABD1TTK2"/>
<proteinExistence type="predicted"/>
<name>A0ABD1TTK2_9LAMI</name>
<dbReference type="InterPro" id="IPR036236">
    <property type="entry name" value="Znf_C2H2_sf"/>
</dbReference>
<gene>
    <name evidence="4" type="ORF">Fot_30022</name>
</gene>
<dbReference type="Pfam" id="PF12874">
    <property type="entry name" value="zf-met"/>
    <property type="match status" value="2"/>
</dbReference>
<dbReference type="Proteomes" id="UP001604277">
    <property type="component" value="Unassembled WGS sequence"/>
</dbReference>
<evidence type="ECO:0000256" key="1">
    <source>
        <dbReference type="SAM" id="MobiDB-lite"/>
    </source>
</evidence>
<keyword evidence="5" id="KW-1185">Reference proteome</keyword>
<accession>A0ABD1TTK2</accession>
<feature type="domain" description="U1-type" evidence="3">
    <location>
        <begin position="242"/>
        <end position="276"/>
    </location>
</feature>
<organism evidence="4 5">
    <name type="scientific">Forsythia ovata</name>
    <dbReference type="NCBI Taxonomy" id="205694"/>
    <lineage>
        <taxon>Eukaryota</taxon>
        <taxon>Viridiplantae</taxon>
        <taxon>Streptophyta</taxon>
        <taxon>Embryophyta</taxon>
        <taxon>Tracheophyta</taxon>
        <taxon>Spermatophyta</taxon>
        <taxon>Magnoliopsida</taxon>
        <taxon>eudicotyledons</taxon>
        <taxon>Gunneridae</taxon>
        <taxon>Pentapetalae</taxon>
        <taxon>asterids</taxon>
        <taxon>lamiids</taxon>
        <taxon>Lamiales</taxon>
        <taxon>Oleaceae</taxon>
        <taxon>Forsythieae</taxon>
        <taxon>Forsythia</taxon>
    </lineage>
</organism>
<comment type="caution">
    <text evidence="4">The sequence shown here is derived from an EMBL/GenBank/DDBJ whole genome shotgun (WGS) entry which is preliminary data.</text>
</comment>
<protein>
    <submittedName>
        <fullName evidence="4">Zinc finger RNA-binding protein-like</fullName>
    </submittedName>
</protein>
<feature type="domain" description="U1-type" evidence="3">
    <location>
        <begin position="196"/>
        <end position="230"/>
    </location>
</feature>
<feature type="domain" description="C2H2-type" evidence="2">
    <location>
        <begin position="245"/>
        <end position="269"/>
    </location>
</feature>
<evidence type="ECO:0000259" key="2">
    <source>
        <dbReference type="SMART" id="SM00355"/>
    </source>
</evidence>
<dbReference type="InterPro" id="IPR003604">
    <property type="entry name" value="Matrin/U1-like-C_Znf_C2H2"/>
</dbReference>
<dbReference type="PANTHER" id="PTHR47487">
    <property type="entry name" value="OS06G0651300 PROTEIN-RELATED"/>
    <property type="match status" value="1"/>
</dbReference>
<feature type="region of interest" description="Disordered" evidence="1">
    <location>
        <begin position="58"/>
        <end position="83"/>
    </location>
</feature>
<feature type="domain" description="C2H2-type" evidence="2">
    <location>
        <begin position="199"/>
        <end position="223"/>
    </location>
</feature>
<dbReference type="SMART" id="SM00451">
    <property type="entry name" value="ZnF_U1"/>
    <property type="match status" value="3"/>
</dbReference>
<dbReference type="SMART" id="SM00355">
    <property type="entry name" value="ZnF_C2H2"/>
    <property type="match status" value="3"/>
</dbReference>
<feature type="domain" description="U1-type" evidence="3">
    <location>
        <begin position="150"/>
        <end position="184"/>
    </location>
</feature>
<dbReference type="Gene3D" id="3.30.160.60">
    <property type="entry name" value="Classic Zinc Finger"/>
    <property type="match status" value="3"/>
</dbReference>
<dbReference type="SUPFAM" id="SSF57667">
    <property type="entry name" value="beta-beta-alpha zinc fingers"/>
    <property type="match status" value="3"/>
</dbReference>